<keyword evidence="7" id="KW-1185">Reference proteome</keyword>
<reference evidence="6 7" key="1">
    <citation type="submission" date="2024-03" db="EMBL/GenBank/DDBJ databases">
        <title>A Dehalogenimonas Isolated from Estuarine Sediments Dihaloeliminates Chlorinated Alkanes.</title>
        <authorList>
            <person name="Yang Y."/>
            <person name="Wang H."/>
        </authorList>
    </citation>
    <scope>NUCLEOTIDE SEQUENCE [LARGE SCALE GENOMIC DNA]</scope>
    <source>
        <strain evidence="6 7">W</strain>
    </source>
</reference>
<dbReference type="PANTHER" id="PTHR34478:SF2">
    <property type="entry name" value="MEMBRANE PROTEIN"/>
    <property type="match status" value="1"/>
</dbReference>
<evidence type="ECO:0000256" key="3">
    <source>
        <dbReference type="ARBA" id="ARBA00022692"/>
    </source>
</evidence>
<evidence type="ECO:0000256" key="2">
    <source>
        <dbReference type="ARBA" id="ARBA00008854"/>
    </source>
</evidence>
<organism evidence="6 7">
    <name type="scientific">Candidatus Dehalogenimonas loeffleri</name>
    <dbReference type="NCBI Taxonomy" id="3127115"/>
    <lineage>
        <taxon>Bacteria</taxon>
        <taxon>Bacillati</taxon>
        <taxon>Chloroflexota</taxon>
        <taxon>Dehalococcoidia</taxon>
        <taxon>Dehalococcoidales</taxon>
        <taxon>Dehalococcoidaceae</taxon>
        <taxon>Dehalogenimonas</taxon>
    </lineage>
</organism>
<dbReference type="Pfam" id="PF04011">
    <property type="entry name" value="LemA"/>
    <property type="match status" value="1"/>
</dbReference>
<dbReference type="SUPFAM" id="SSF140478">
    <property type="entry name" value="LemA-like"/>
    <property type="match status" value="1"/>
</dbReference>
<dbReference type="Gene3D" id="1.20.1440.20">
    <property type="entry name" value="LemA-like domain"/>
    <property type="match status" value="1"/>
</dbReference>
<name>A0ABZ2J5R3_9CHLR</name>
<sequence>MSRNLLAVLEKYPDLKADRSFLALQHSLTETEQRLALARDYYNEIATFYRTRLEVIPDRWLGRIAGFVPRPLLATESFERAPVTVELAA</sequence>
<dbReference type="InterPro" id="IPR007156">
    <property type="entry name" value="MamQ_LemA"/>
</dbReference>
<dbReference type="InterPro" id="IPR023353">
    <property type="entry name" value="LemA-like_dom_sf"/>
</dbReference>
<evidence type="ECO:0000256" key="4">
    <source>
        <dbReference type="ARBA" id="ARBA00022989"/>
    </source>
</evidence>
<dbReference type="EMBL" id="CP146612">
    <property type="protein sequence ID" value="WWX26244.1"/>
    <property type="molecule type" value="Genomic_DNA"/>
</dbReference>
<gene>
    <name evidence="6" type="ORF">V8247_04540</name>
</gene>
<dbReference type="Proteomes" id="UP001375370">
    <property type="component" value="Chromosome"/>
</dbReference>
<evidence type="ECO:0000313" key="7">
    <source>
        <dbReference type="Proteomes" id="UP001375370"/>
    </source>
</evidence>
<evidence type="ECO:0000256" key="1">
    <source>
        <dbReference type="ARBA" id="ARBA00004167"/>
    </source>
</evidence>
<comment type="subcellular location">
    <subcellularLocation>
        <location evidence="1">Membrane</location>
        <topology evidence="1">Single-pass membrane protein</topology>
    </subcellularLocation>
</comment>
<evidence type="ECO:0000256" key="5">
    <source>
        <dbReference type="ARBA" id="ARBA00023136"/>
    </source>
</evidence>
<dbReference type="RefSeq" id="WP_338739222.1">
    <property type="nucleotide sequence ID" value="NZ_CP146612.1"/>
</dbReference>
<proteinExistence type="inferred from homology"/>
<keyword evidence="4" id="KW-1133">Transmembrane helix</keyword>
<accession>A0ABZ2J5R3</accession>
<keyword evidence="3" id="KW-0812">Transmembrane</keyword>
<evidence type="ECO:0000313" key="6">
    <source>
        <dbReference type="EMBL" id="WWX26244.1"/>
    </source>
</evidence>
<protein>
    <submittedName>
        <fullName evidence="6">LemA family protein</fullName>
    </submittedName>
</protein>
<dbReference type="PANTHER" id="PTHR34478">
    <property type="entry name" value="PROTEIN LEMA"/>
    <property type="match status" value="1"/>
</dbReference>
<keyword evidence="5" id="KW-0472">Membrane</keyword>
<comment type="similarity">
    <text evidence="2">Belongs to the LemA family.</text>
</comment>